<dbReference type="InterPro" id="IPR001173">
    <property type="entry name" value="Glyco_trans_2-like"/>
</dbReference>
<dbReference type="RefSeq" id="WP_165638105.1">
    <property type="nucleotide sequence ID" value="NZ_VIKT02000015.1"/>
</dbReference>
<accession>A0A9E5MIY4</accession>
<gene>
    <name evidence="2" type="ORF">FK219_009495</name>
</gene>
<evidence type="ECO:0000313" key="2">
    <source>
        <dbReference type="EMBL" id="NHF63468.1"/>
    </source>
</evidence>
<dbReference type="InterPro" id="IPR029044">
    <property type="entry name" value="Nucleotide-diphossugar_trans"/>
</dbReference>
<dbReference type="Gene3D" id="3.90.550.10">
    <property type="entry name" value="Spore Coat Polysaccharide Biosynthesis Protein SpsA, Chain A"/>
    <property type="match status" value="1"/>
</dbReference>
<dbReference type="InterPro" id="IPR050834">
    <property type="entry name" value="Glycosyltransf_2"/>
</dbReference>
<keyword evidence="3" id="KW-1185">Reference proteome</keyword>
<dbReference type="EMBL" id="VIKT02000015">
    <property type="protein sequence ID" value="NHF63468.1"/>
    <property type="molecule type" value="Genomic_DNA"/>
</dbReference>
<comment type="caution">
    <text evidence="2">The sequence shown here is derived from an EMBL/GenBank/DDBJ whole genome shotgun (WGS) entry which is preliminary data.</text>
</comment>
<dbReference type="AlphaFoldDB" id="A0A9E5MIY4"/>
<proteinExistence type="predicted"/>
<dbReference type="PANTHER" id="PTHR43685">
    <property type="entry name" value="GLYCOSYLTRANSFERASE"/>
    <property type="match status" value="1"/>
</dbReference>
<dbReference type="Pfam" id="PF00535">
    <property type="entry name" value="Glycos_transf_2"/>
    <property type="match status" value="1"/>
</dbReference>
<organism evidence="2 3">
    <name type="scientific">Microcella pacifica</name>
    <dbReference type="NCBI Taxonomy" id="2591847"/>
    <lineage>
        <taxon>Bacteria</taxon>
        <taxon>Bacillati</taxon>
        <taxon>Actinomycetota</taxon>
        <taxon>Actinomycetes</taxon>
        <taxon>Micrococcales</taxon>
        <taxon>Microbacteriaceae</taxon>
        <taxon>Microcella</taxon>
    </lineage>
</organism>
<reference evidence="2 3" key="1">
    <citation type="submission" date="2020-03" db="EMBL/GenBank/DDBJ databases">
        <title>Chryseoglobus sp. isolated from a deep-sea seamount.</title>
        <authorList>
            <person name="Zhang D.-C."/>
        </authorList>
    </citation>
    <scope>NUCLEOTIDE SEQUENCE [LARGE SCALE GENOMIC DNA]</scope>
    <source>
        <strain evidence="2 3">KN1116</strain>
    </source>
</reference>
<evidence type="ECO:0000259" key="1">
    <source>
        <dbReference type="Pfam" id="PF00535"/>
    </source>
</evidence>
<dbReference type="SUPFAM" id="SSF53448">
    <property type="entry name" value="Nucleotide-diphospho-sugar transferases"/>
    <property type="match status" value="1"/>
</dbReference>
<evidence type="ECO:0000313" key="3">
    <source>
        <dbReference type="Proteomes" id="UP000818266"/>
    </source>
</evidence>
<dbReference type="PANTHER" id="PTHR43685:SF14">
    <property type="entry name" value="GLYCOSYLTRANSFERASE 2-LIKE DOMAIN-CONTAINING PROTEIN"/>
    <property type="match status" value="1"/>
</dbReference>
<dbReference type="CDD" id="cd00761">
    <property type="entry name" value="Glyco_tranf_GTA_type"/>
    <property type="match status" value="1"/>
</dbReference>
<sequence>MSTLTGAARHSPRATVSVVIPVRDDWHHVERCLDALSAQTHPPFEFIVVDNASSDDSAAVAARYGAVVLHESEVGIPAASATGYDAARGEFIARVDADSVPGPTWIASVCELLERHPELAAVTGRGTLMDDDGRPHLRSSRLYMRSYFTLVGLALGHPPLWGSALAMRRTVWNEVRGEVCRHDARMHDDIDLSIHIGPQRTIATDRRLTLPASASPLALDGALLVRLWRGLYTIVRHWPREFPLLRWLRRQQSPRAGLTATPPPLAPVGGAL</sequence>
<feature type="domain" description="Glycosyltransferase 2-like" evidence="1">
    <location>
        <begin position="17"/>
        <end position="171"/>
    </location>
</feature>
<name>A0A9E5MIY4_9MICO</name>
<dbReference type="Proteomes" id="UP000818266">
    <property type="component" value="Unassembled WGS sequence"/>
</dbReference>
<protein>
    <submittedName>
        <fullName evidence="2">Glycosyltransferase family 2 protein</fullName>
    </submittedName>
</protein>